<dbReference type="GO" id="GO:0005634">
    <property type="term" value="C:nucleus"/>
    <property type="evidence" value="ECO:0007669"/>
    <property type="project" value="UniProtKB-SubCell"/>
</dbReference>
<dbReference type="PANTHER" id="PTHR11202">
    <property type="entry name" value="SPROUTY-RELATED, EVH1 DOMAIN-CONTAINING PROTEIN FAMILY MEMBER"/>
    <property type="match status" value="1"/>
</dbReference>
<dbReference type="GO" id="GO:0003779">
    <property type="term" value="F:actin binding"/>
    <property type="evidence" value="ECO:0007669"/>
    <property type="project" value="InterPro"/>
</dbReference>
<dbReference type="SUPFAM" id="SSF47912">
    <property type="entry name" value="Wiscott-Aldrich syndrome protein, WASP, C-terminal domain"/>
    <property type="match status" value="1"/>
</dbReference>
<reference evidence="12 13" key="1">
    <citation type="submission" date="2020-04" db="EMBL/GenBank/DDBJ databases">
        <authorList>
            <person name="Wallbank WR R."/>
            <person name="Pardo Diaz C."/>
            <person name="Kozak K."/>
            <person name="Martin S."/>
            <person name="Jiggins C."/>
            <person name="Moest M."/>
            <person name="Warren A I."/>
            <person name="Byers J.R.P. K."/>
            <person name="Montejo-Kovacevich G."/>
            <person name="Yen C E."/>
        </authorList>
    </citation>
    <scope>NUCLEOTIDE SEQUENCE [LARGE SCALE GENOMIC DNA]</scope>
</reference>
<keyword evidence="4" id="KW-0597">Phosphoprotein</keyword>
<feature type="compositionally biased region" description="Pro residues" evidence="8">
    <location>
        <begin position="666"/>
        <end position="720"/>
    </location>
</feature>
<feature type="region of interest" description="Disordered" evidence="8">
    <location>
        <begin position="607"/>
        <end position="832"/>
    </location>
</feature>
<dbReference type="PROSITE" id="PS50108">
    <property type="entry name" value="CRIB"/>
    <property type="match status" value="1"/>
</dbReference>
<protein>
    <recommendedName>
        <fullName evidence="14">Wiskott-Aldrich syndrome protein</fullName>
    </recommendedName>
</protein>
<evidence type="ECO:0000259" key="10">
    <source>
        <dbReference type="PROSITE" id="PS50229"/>
    </source>
</evidence>
<feature type="domain" description="CRIB" evidence="9">
    <location>
        <begin position="529"/>
        <end position="542"/>
    </location>
</feature>
<feature type="compositionally biased region" description="Gly residues" evidence="8">
    <location>
        <begin position="780"/>
        <end position="796"/>
    </location>
</feature>
<dbReference type="OrthoDB" id="6605928at2759"/>
<dbReference type="SMART" id="SM00461">
    <property type="entry name" value="WH1"/>
    <property type="match status" value="1"/>
</dbReference>
<evidence type="ECO:0000259" key="9">
    <source>
        <dbReference type="PROSITE" id="PS50108"/>
    </source>
</evidence>
<dbReference type="Gene3D" id="3.90.810.10">
    <property type="entry name" value="CRIB domain"/>
    <property type="match status" value="1"/>
</dbReference>
<dbReference type="InterPro" id="IPR036936">
    <property type="entry name" value="CRIB_dom_sf"/>
</dbReference>
<evidence type="ECO:0000259" key="11">
    <source>
        <dbReference type="PROSITE" id="PS51082"/>
    </source>
</evidence>
<dbReference type="Proteomes" id="UP000494256">
    <property type="component" value="Unassembled WGS sequence"/>
</dbReference>
<evidence type="ECO:0008006" key="14">
    <source>
        <dbReference type="Google" id="ProtNLM"/>
    </source>
</evidence>
<dbReference type="Pfam" id="PF02205">
    <property type="entry name" value="WH2"/>
    <property type="match status" value="2"/>
</dbReference>
<dbReference type="EMBL" id="CADEBD010000042">
    <property type="protein sequence ID" value="CAB3221090.1"/>
    <property type="molecule type" value="Genomic_DNA"/>
</dbReference>
<dbReference type="Pfam" id="PF00568">
    <property type="entry name" value="WH1"/>
    <property type="match status" value="1"/>
</dbReference>
<dbReference type="CDD" id="cd01205">
    <property type="entry name" value="EVH1_WASP-like"/>
    <property type="match status" value="1"/>
</dbReference>
<comment type="subcellular location">
    <subcellularLocation>
        <location evidence="2">Cytoplasm</location>
        <location evidence="2">Cytoskeleton</location>
    </subcellularLocation>
    <subcellularLocation>
        <location evidence="1">Nucleus</location>
    </subcellularLocation>
</comment>
<feature type="compositionally biased region" description="Basic and acidic residues" evidence="8">
    <location>
        <begin position="804"/>
        <end position="815"/>
    </location>
</feature>
<dbReference type="PANTHER" id="PTHR11202:SF36">
    <property type="entry name" value="ACTIN NUCLEATION-PROMOTING FACTOR WASL"/>
    <property type="match status" value="1"/>
</dbReference>
<keyword evidence="5" id="KW-0677">Repeat</keyword>
<dbReference type="FunFam" id="3.90.810.10:FF:000003">
    <property type="entry name" value="Neural Wiskott-Aldrich syndrome protein-like"/>
    <property type="match status" value="1"/>
</dbReference>
<dbReference type="Pfam" id="PF00786">
    <property type="entry name" value="PBD"/>
    <property type="match status" value="1"/>
</dbReference>
<accession>A0A8S0YNZ2</accession>
<dbReference type="InterPro" id="IPR000697">
    <property type="entry name" value="WH1/EVH1_dom"/>
</dbReference>
<evidence type="ECO:0000256" key="3">
    <source>
        <dbReference type="ARBA" id="ARBA00022490"/>
    </source>
</evidence>
<evidence type="ECO:0000256" key="8">
    <source>
        <dbReference type="SAM" id="MobiDB-lite"/>
    </source>
</evidence>
<dbReference type="InterPro" id="IPR033927">
    <property type="entry name" value="WASPfam_EVH1"/>
</dbReference>
<name>A0A8S0YNZ2_ARCPL</name>
<feature type="compositionally biased region" description="Pro residues" evidence="8">
    <location>
        <begin position="476"/>
        <end position="500"/>
    </location>
</feature>
<dbReference type="PROSITE" id="PS50229">
    <property type="entry name" value="WH1"/>
    <property type="match status" value="1"/>
</dbReference>
<dbReference type="SUPFAM" id="SSF50729">
    <property type="entry name" value="PH domain-like"/>
    <property type="match status" value="1"/>
</dbReference>
<sequence>MPRGENRSSVLLSREENEQVFSLIGPKCQMENDTINYMKFKMGFSQRILLADKAVPSKLKCQVERKRRLSAAGPSPEASAKRQRIDLVTDCLSATGMNTESSQNERNLDTIETDASTKSQTTKDKGTNTEPILNVEKAVQVTTKQKVYYRSKAVQTKCSSKNISTSPLKVSTTSRFTSPFKIEPCYLQPSQSGAIKARKRNIVSQEEKSSSDISCIESDNYSPFVATSSPKITDSDTDNIENIEKLQYLKHNMHLIKRKPLMYVGITKECYFIVQMMHEVTNIKIEHILLCLKKIRQNSTFSELEDHFGVSISYASKIFLANIPIISSILKPFISLATAVVQLFTTEDPSHSKWKKKDTGVLCLIKDNAKRSYFFRIYCLYRRAMIWEQEVYLQIEYKNPRPFLHTFEAEEYMAAFNFANENEADILRNILLEKIELRKIRREERRQRQSIGAGVARSSGSGNGVARHNGAVQELEPPPLPPQQPPPQAQPRPSPSPQMFPPKTNNALGTYTLKNNKKLKRGKLTKEDIGMPLDFKHVSHVGWDANKGFDLDKAPNADELRSFFSKAGVSEIQLQDQETREFIYDFIESHGGLDAVKEDLHNVKLGLPPPPAAAAPPVPSRGAAPPHPPHPPAPPSRAPPPPPARAPPAHRAAPPRPAQPASSGPPSVPPPPPPGAAPPPPPPPAPASTGAPPPPPPPAPPAPPPAPLAPPAPPAPPPMDAGPDPRSALMESIRSGSKTLRRVEAAPKPAAVEDGRSNLLSEIRQGIELRPVSRSDSSSGGRGGSGGGGGGGGGSGLAEALQRALEERSRAIHSDSDDDMSDATTSDGEWDD</sequence>
<dbReference type="FunFam" id="2.30.29.30:FF:000130">
    <property type="entry name" value="neural Wiskott-Aldrich syndrome protein"/>
    <property type="match status" value="1"/>
</dbReference>
<evidence type="ECO:0000256" key="1">
    <source>
        <dbReference type="ARBA" id="ARBA00004123"/>
    </source>
</evidence>
<evidence type="ECO:0000256" key="7">
    <source>
        <dbReference type="ARBA" id="ARBA00023242"/>
    </source>
</evidence>
<evidence type="ECO:0000256" key="4">
    <source>
        <dbReference type="ARBA" id="ARBA00022553"/>
    </source>
</evidence>
<gene>
    <name evidence="12" type="ORF">APLA_LOCUS661</name>
</gene>
<dbReference type="GO" id="GO:0007015">
    <property type="term" value="P:actin filament organization"/>
    <property type="evidence" value="ECO:0007669"/>
    <property type="project" value="InterPro"/>
</dbReference>
<dbReference type="InterPro" id="IPR003124">
    <property type="entry name" value="WH2_dom"/>
</dbReference>
<dbReference type="AlphaFoldDB" id="A0A8S0YNZ2"/>
<feature type="compositionally biased region" description="Low complexity" evidence="8">
    <location>
        <begin position="822"/>
        <end position="832"/>
    </location>
</feature>
<dbReference type="PRINTS" id="PR01217">
    <property type="entry name" value="PRICHEXTENSN"/>
</dbReference>
<feature type="compositionally biased region" description="Polar residues" evidence="8">
    <location>
        <begin position="96"/>
        <end position="105"/>
    </location>
</feature>
<organism evidence="12 13">
    <name type="scientific">Arctia plantaginis</name>
    <name type="common">Wood tiger moth</name>
    <name type="synonym">Phalaena plantaginis</name>
    <dbReference type="NCBI Taxonomy" id="874455"/>
    <lineage>
        <taxon>Eukaryota</taxon>
        <taxon>Metazoa</taxon>
        <taxon>Ecdysozoa</taxon>
        <taxon>Arthropoda</taxon>
        <taxon>Hexapoda</taxon>
        <taxon>Insecta</taxon>
        <taxon>Pterygota</taxon>
        <taxon>Neoptera</taxon>
        <taxon>Endopterygota</taxon>
        <taxon>Lepidoptera</taxon>
        <taxon>Glossata</taxon>
        <taxon>Ditrysia</taxon>
        <taxon>Noctuoidea</taxon>
        <taxon>Erebidae</taxon>
        <taxon>Arctiinae</taxon>
        <taxon>Arctia</taxon>
    </lineage>
</organism>
<feature type="region of interest" description="Disordered" evidence="8">
    <location>
        <begin position="96"/>
        <end position="128"/>
    </location>
</feature>
<evidence type="ECO:0000256" key="2">
    <source>
        <dbReference type="ARBA" id="ARBA00004245"/>
    </source>
</evidence>
<comment type="caution">
    <text evidence="12">The sequence shown here is derived from an EMBL/GenBank/DDBJ whole genome shotgun (WGS) entry which is preliminary data.</text>
</comment>
<dbReference type="InterPro" id="IPR000095">
    <property type="entry name" value="CRIB_dom"/>
</dbReference>
<feature type="domain" description="WH2" evidence="11">
    <location>
        <begin position="755"/>
        <end position="772"/>
    </location>
</feature>
<feature type="domain" description="WH1" evidence="10">
    <location>
        <begin position="328"/>
        <end position="438"/>
    </location>
</feature>
<dbReference type="GO" id="GO:0005856">
    <property type="term" value="C:cytoskeleton"/>
    <property type="evidence" value="ECO:0007669"/>
    <property type="project" value="UniProtKB-SubCell"/>
</dbReference>
<dbReference type="Gene3D" id="2.30.29.30">
    <property type="entry name" value="Pleckstrin-homology domain (PH domain)/Phosphotyrosine-binding domain (PTB)"/>
    <property type="match status" value="1"/>
</dbReference>
<evidence type="ECO:0000313" key="12">
    <source>
        <dbReference type="EMBL" id="CAB3221090.1"/>
    </source>
</evidence>
<dbReference type="InterPro" id="IPR011026">
    <property type="entry name" value="WAS_C"/>
</dbReference>
<feature type="region of interest" description="Disordered" evidence="8">
    <location>
        <begin position="446"/>
        <end position="519"/>
    </location>
</feature>
<dbReference type="PROSITE" id="PS51082">
    <property type="entry name" value="WH2"/>
    <property type="match status" value="2"/>
</dbReference>
<dbReference type="CDD" id="cd00132">
    <property type="entry name" value="CRIB"/>
    <property type="match status" value="1"/>
</dbReference>
<evidence type="ECO:0000256" key="6">
    <source>
        <dbReference type="ARBA" id="ARBA00023212"/>
    </source>
</evidence>
<dbReference type="InterPro" id="IPR011993">
    <property type="entry name" value="PH-like_dom_sf"/>
</dbReference>
<evidence type="ECO:0000256" key="5">
    <source>
        <dbReference type="ARBA" id="ARBA00022737"/>
    </source>
</evidence>
<evidence type="ECO:0000313" key="13">
    <source>
        <dbReference type="Proteomes" id="UP000494256"/>
    </source>
</evidence>
<dbReference type="SMART" id="SM00285">
    <property type="entry name" value="PBD"/>
    <property type="match status" value="1"/>
</dbReference>
<keyword evidence="6" id="KW-0206">Cytoskeleton</keyword>
<feature type="compositionally biased region" description="Basic and acidic residues" evidence="8">
    <location>
        <begin position="741"/>
        <end position="756"/>
    </location>
</feature>
<dbReference type="SMART" id="SM00246">
    <property type="entry name" value="WH2"/>
    <property type="match status" value="2"/>
</dbReference>
<dbReference type="Gene3D" id="6.10.280.150">
    <property type="match status" value="1"/>
</dbReference>
<proteinExistence type="predicted"/>
<feature type="compositionally biased region" description="Pro residues" evidence="8">
    <location>
        <begin position="607"/>
        <end position="646"/>
    </location>
</feature>
<feature type="domain" description="WH2" evidence="11">
    <location>
        <begin position="725"/>
        <end position="743"/>
    </location>
</feature>
<keyword evidence="3" id="KW-0963">Cytoplasm</keyword>
<keyword evidence="7" id="KW-0539">Nucleus</keyword>